<dbReference type="PANTHER" id="PTHR37089:SF3">
    <property type="entry name" value="EXPORTED PROTEIN"/>
    <property type="match status" value="1"/>
</dbReference>
<dbReference type="InterPro" id="IPR007893">
    <property type="entry name" value="Spore_coat_U/FanG"/>
</dbReference>
<keyword evidence="3" id="KW-0167">Capsid protein</keyword>
<reference evidence="3" key="1">
    <citation type="submission" date="2020-06" db="EMBL/GenBank/DDBJ databases">
        <title>Stable isotope informed genome-resolved metagenomics uncovers potential trophic interactions in rhizosphere soil.</title>
        <authorList>
            <person name="Starr E.P."/>
            <person name="Shi S."/>
            <person name="Blazewicz S.J."/>
            <person name="Koch B.J."/>
            <person name="Probst A.J."/>
            <person name="Hungate B.A."/>
            <person name="Pett-Ridge J."/>
            <person name="Firestone M.K."/>
            <person name="Banfield J.F."/>
        </authorList>
    </citation>
    <scope>NUCLEOTIDE SEQUENCE</scope>
    <source>
        <strain evidence="3">YM_69_17</strain>
    </source>
</reference>
<dbReference type="Proteomes" id="UP000700706">
    <property type="component" value="Unassembled WGS sequence"/>
</dbReference>
<dbReference type="Pfam" id="PF05229">
    <property type="entry name" value="SCPU"/>
    <property type="match status" value="1"/>
</dbReference>
<keyword evidence="1" id="KW-0732">Signal</keyword>
<gene>
    <name evidence="3" type="ORF">JF625_13075</name>
</gene>
<accession>A0A952FJC7</accession>
<evidence type="ECO:0000259" key="2">
    <source>
        <dbReference type="Pfam" id="PF05229"/>
    </source>
</evidence>
<comment type="caution">
    <text evidence="3">The sequence shown here is derived from an EMBL/GenBank/DDBJ whole genome shotgun (WGS) entry which is preliminary data.</text>
</comment>
<name>A0A952FJC7_9PROT</name>
<sequence>MRRSLLWSLPVALVCALAGSPAFALGESCSVTATALAFGNFAPLSGTVLDATSTITVTCVCPVLCLGINYTVAVSTGGSGTFSPRRMSAGTPTLAYNGYTAAPRTTVWGDGSGSTAVQTRCRLVGAIGSSWVEPITFYGRIPVNTAAVPASYTDTLNVTVTYTGISLCL</sequence>
<feature type="domain" description="Spore coat protein U/FanG" evidence="2">
    <location>
        <begin position="25"/>
        <end position="159"/>
    </location>
</feature>
<evidence type="ECO:0000256" key="1">
    <source>
        <dbReference type="SAM" id="SignalP"/>
    </source>
</evidence>
<dbReference type="PANTHER" id="PTHR37089">
    <property type="entry name" value="PROTEIN U-RELATED"/>
    <property type="match status" value="1"/>
</dbReference>
<feature type="chain" id="PRO_5037370955" evidence="1">
    <location>
        <begin position="25"/>
        <end position="169"/>
    </location>
</feature>
<dbReference type="EMBL" id="JAEKLZ010000196">
    <property type="protein sequence ID" value="MBW8726073.1"/>
    <property type="molecule type" value="Genomic_DNA"/>
</dbReference>
<feature type="signal peptide" evidence="1">
    <location>
        <begin position="1"/>
        <end position="24"/>
    </location>
</feature>
<dbReference type="SMART" id="SM00972">
    <property type="entry name" value="SCPU"/>
    <property type="match status" value="1"/>
</dbReference>
<protein>
    <submittedName>
        <fullName evidence="3">Spore coat protein U domain-containing protein</fullName>
    </submittedName>
</protein>
<evidence type="ECO:0000313" key="3">
    <source>
        <dbReference type="EMBL" id="MBW8726073.1"/>
    </source>
</evidence>
<organism evidence="3 4">
    <name type="scientific">Inquilinus limosus</name>
    <dbReference type="NCBI Taxonomy" id="171674"/>
    <lineage>
        <taxon>Bacteria</taxon>
        <taxon>Pseudomonadati</taxon>
        <taxon>Pseudomonadota</taxon>
        <taxon>Alphaproteobacteria</taxon>
        <taxon>Rhodospirillales</taxon>
        <taxon>Rhodospirillaceae</taxon>
        <taxon>Inquilinus</taxon>
    </lineage>
</organism>
<evidence type="ECO:0000313" key="4">
    <source>
        <dbReference type="Proteomes" id="UP000700706"/>
    </source>
</evidence>
<keyword evidence="3" id="KW-0946">Virion</keyword>
<proteinExistence type="predicted"/>
<dbReference type="InterPro" id="IPR053167">
    <property type="entry name" value="Spore_coat_component"/>
</dbReference>
<dbReference type="AlphaFoldDB" id="A0A952FJC7"/>